<keyword evidence="7" id="KW-1185">Reference proteome</keyword>
<keyword evidence="4" id="KW-0561">Oxygen transport</keyword>
<evidence type="ECO:0000313" key="6">
    <source>
        <dbReference type="EMBL" id="CAD7240627.1"/>
    </source>
</evidence>
<dbReference type="AlphaFoldDB" id="A0A7R8ZXK5"/>
<dbReference type="PANTHER" id="PTHR46458">
    <property type="entry name" value="BLR2807 PROTEIN"/>
    <property type="match status" value="1"/>
</dbReference>
<keyword evidence="3" id="KW-0408">Iron</keyword>
<keyword evidence="4" id="KW-0813">Transport</keyword>
<dbReference type="GO" id="GO:0005344">
    <property type="term" value="F:oxygen carrier activity"/>
    <property type="evidence" value="ECO:0007669"/>
    <property type="project" value="UniProtKB-KW"/>
</dbReference>
<keyword evidence="2" id="KW-0479">Metal-binding</keyword>
<dbReference type="InterPro" id="IPR009050">
    <property type="entry name" value="Globin-like_sf"/>
</dbReference>
<dbReference type="InterPro" id="IPR012292">
    <property type="entry name" value="Globin/Proto"/>
</dbReference>
<protein>
    <recommendedName>
        <fullName evidence="5">Globin domain-containing protein</fullName>
    </recommendedName>
</protein>
<dbReference type="Gene3D" id="1.10.490.10">
    <property type="entry name" value="Globins"/>
    <property type="match status" value="1"/>
</dbReference>
<name>A0A7R8ZXK5_9CRUS</name>
<comment type="similarity">
    <text evidence="4">Belongs to the globin family.</text>
</comment>
<dbReference type="Proteomes" id="UP000677054">
    <property type="component" value="Unassembled WGS sequence"/>
</dbReference>
<evidence type="ECO:0000256" key="2">
    <source>
        <dbReference type="ARBA" id="ARBA00022723"/>
    </source>
</evidence>
<dbReference type="GO" id="GO:0046872">
    <property type="term" value="F:metal ion binding"/>
    <property type="evidence" value="ECO:0007669"/>
    <property type="project" value="UniProtKB-KW"/>
</dbReference>
<dbReference type="GO" id="GO:0020037">
    <property type="term" value="F:heme binding"/>
    <property type="evidence" value="ECO:0007669"/>
    <property type="project" value="InterPro"/>
</dbReference>
<dbReference type="EMBL" id="LR899564">
    <property type="protein sequence ID" value="CAD7240627.1"/>
    <property type="molecule type" value="Genomic_DNA"/>
</dbReference>
<dbReference type="GO" id="GO:0019825">
    <property type="term" value="F:oxygen binding"/>
    <property type="evidence" value="ECO:0007669"/>
    <property type="project" value="InterPro"/>
</dbReference>
<evidence type="ECO:0000256" key="1">
    <source>
        <dbReference type="ARBA" id="ARBA00022617"/>
    </source>
</evidence>
<accession>A0A7R8ZXK5</accession>
<evidence type="ECO:0000259" key="5">
    <source>
        <dbReference type="PROSITE" id="PS01033"/>
    </source>
</evidence>
<organism evidence="6">
    <name type="scientific">Darwinula stevensoni</name>
    <dbReference type="NCBI Taxonomy" id="69355"/>
    <lineage>
        <taxon>Eukaryota</taxon>
        <taxon>Metazoa</taxon>
        <taxon>Ecdysozoa</taxon>
        <taxon>Arthropoda</taxon>
        <taxon>Crustacea</taxon>
        <taxon>Oligostraca</taxon>
        <taxon>Ostracoda</taxon>
        <taxon>Podocopa</taxon>
        <taxon>Podocopida</taxon>
        <taxon>Darwinulocopina</taxon>
        <taxon>Darwinuloidea</taxon>
        <taxon>Darwinulidae</taxon>
        <taxon>Darwinula</taxon>
    </lineage>
</organism>
<reference evidence="6" key="1">
    <citation type="submission" date="2020-11" db="EMBL/GenBank/DDBJ databases">
        <authorList>
            <person name="Tran Van P."/>
        </authorList>
    </citation>
    <scope>NUCLEOTIDE SEQUENCE</scope>
</reference>
<proteinExistence type="inferred from homology"/>
<dbReference type="Pfam" id="PF00042">
    <property type="entry name" value="Globin"/>
    <property type="match status" value="1"/>
</dbReference>
<dbReference type="SUPFAM" id="SSF46458">
    <property type="entry name" value="Globin-like"/>
    <property type="match status" value="1"/>
</dbReference>
<dbReference type="PROSITE" id="PS01033">
    <property type="entry name" value="GLOBIN"/>
    <property type="match status" value="1"/>
</dbReference>
<evidence type="ECO:0000256" key="3">
    <source>
        <dbReference type="ARBA" id="ARBA00023004"/>
    </source>
</evidence>
<feature type="domain" description="Globin" evidence="5">
    <location>
        <begin position="1"/>
        <end position="121"/>
    </location>
</feature>
<sequence>MVLFVDHCDLLNQFEKFQGLETQDEEAERMELADHARIVMTTLDTSIRSLDNLDEFFQYVYTVGEAHTRIPEFQKENFMKIKGPFLYAVRETLQERYTPNIEAVYRITLDFIIGTLVEGYENALKNQQNEFDSRGDESEMELLNPST</sequence>
<dbReference type="InterPro" id="IPR050532">
    <property type="entry name" value="Globin-like_OT"/>
</dbReference>
<dbReference type="InterPro" id="IPR000971">
    <property type="entry name" value="Globin"/>
</dbReference>
<gene>
    <name evidence="6" type="ORF">DSTB1V02_LOCUS646</name>
</gene>
<evidence type="ECO:0000313" key="7">
    <source>
        <dbReference type="Proteomes" id="UP000677054"/>
    </source>
</evidence>
<dbReference type="OrthoDB" id="6344802at2759"/>
<evidence type="ECO:0000256" key="4">
    <source>
        <dbReference type="RuleBase" id="RU000356"/>
    </source>
</evidence>
<keyword evidence="1 4" id="KW-0349">Heme</keyword>
<dbReference type="EMBL" id="CAJPEV010000047">
    <property type="protein sequence ID" value="CAG0879564.1"/>
    <property type="molecule type" value="Genomic_DNA"/>
</dbReference>
<dbReference type="PANTHER" id="PTHR46458:SF5">
    <property type="entry name" value="GLOBIN FAMILY PROFILE DOMAIN-CONTAINING PROTEIN"/>
    <property type="match status" value="1"/>
</dbReference>